<sequence>VLNVTAMIAGVFLKKKNNQQATSASVKNA</sequence>
<gene>
    <name evidence="1" type="ORF">METZ01_LOCUS483018</name>
</gene>
<feature type="non-terminal residue" evidence="1">
    <location>
        <position position="1"/>
    </location>
</feature>
<name>A0A383CDE3_9ZZZZ</name>
<reference evidence="1" key="1">
    <citation type="submission" date="2018-05" db="EMBL/GenBank/DDBJ databases">
        <authorList>
            <person name="Lanie J.A."/>
            <person name="Ng W.-L."/>
            <person name="Kazmierczak K.M."/>
            <person name="Andrzejewski T.M."/>
            <person name="Davidsen T.M."/>
            <person name="Wayne K.J."/>
            <person name="Tettelin H."/>
            <person name="Glass J.I."/>
            <person name="Rusch D."/>
            <person name="Podicherti R."/>
            <person name="Tsui H.-C.T."/>
            <person name="Winkler M.E."/>
        </authorList>
    </citation>
    <scope>NUCLEOTIDE SEQUENCE</scope>
</reference>
<organism evidence="1">
    <name type="scientific">marine metagenome</name>
    <dbReference type="NCBI Taxonomy" id="408172"/>
    <lineage>
        <taxon>unclassified sequences</taxon>
        <taxon>metagenomes</taxon>
        <taxon>ecological metagenomes</taxon>
    </lineage>
</organism>
<accession>A0A383CDE3</accession>
<evidence type="ECO:0000313" key="1">
    <source>
        <dbReference type="EMBL" id="SVE30164.1"/>
    </source>
</evidence>
<dbReference type="AlphaFoldDB" id="A0A383CDE3"/>
<proteinExistence type="predicted"/>
<protein>
    <submittedName>
        <fullName evidence="1">Uncharacterized protein</fullName>
    </submittedName>
</protein>
<dbReference type="EMBL" id="UINC01207877">
    <property type="protein sequence ID" value="SVE30164.1"/>
    <property type="molecule type" value="Genomic_DNA"/>
</dbReference>